<dbReference type="SUPFAM" id="SSF52743">
    <property type="entry name" value="Subtilisin-like"/>
    <property type="match status" value="1"/>
</dbReference>
<comment type="caution">
    <text evidence="8">The sequence shown here is derived from an EMBL/GenBank/DDBJ whole genome shotgun (WGS) entry which is preliminary data.</text>
</comment>
<proteinExistence type="inferred from homology"/>
<evidence type="ECO:0000313" key="9">
    <source>
        <dbReference type="Proteomes" id="UP000650467"/>
    </source>
</evidence>
<protein>
    <recommendedName>
        <fullName evidence="7">Peptidase S8/S53 domain-containing protein</fullName>
    </recommendedName>
</protein>
<accession>A0A835SE86</accession>
<feature type="active site" description="Charge relay system" evidence="5">
    <location>
        <position position="296"/>
    </location>
</feature>
<organism evidence="8 9">
    <name type="scientific">Chlamydomonas incerta</name>
    <dbReference type="NCBI Taxonomy" id="51695"/>
    <lineage>
        <taxon>Eukaryota</taxon>
        <taxon>Viridiplantae</taxon>
        <taxon>Chlorophyta</taxon>
        <taxon>core chlorophytes</taxon>
        <taxon>Chlorophyceae</taxon>
        <taxon>CS clade</taxon>
        <taxon>Chlamydomonadales</taxon>
        <taxon>Chlamydomonadaceae</taxon>
        <taxon>Chlamydomonas</taxon>
    </lineage>
</organism>
<dbReference type="PROSITE" id="PS51892">
    <property type="entry name" value="SUBTILASE"/>
    <property type="match status" value="1"/>
</dbReference>
<dbReference type="EMBL" id="JAEHOC010000056">
    <property type="protein sequence ID" value="KAG2425349.1"/>
    <property type="molecule type" value="Genomic_DNA"/>
</dbReference>
<dbReference type="PANTHER" id="PTHR43399:SF4">
    <property type="entry name" value="CELL WALL-ASSOCIATED PROTEASE"/>
    <property type="match status" value="1"/>
</dbReference>
<keyword evidence="6" id="KW-0472">Membrane</keyword>
<dbReference type="PROSITE" id="PS00138">
    <property type="entry name" value="SUBTILASE_SER"/>
    <property type="match status" value="1"/>
</dbReference>
<evidence type="ECO:0000256" key="5">
    <source>
        <dbReference type="PROSITE-ProRule" id="PRU01240"/>
    </source>
</evidence>
<dbReference type="InterPro" id="IPR000209">
    <property type="entry name" value="Peptidase_S8/S53_dom"/>
</dbReference>
<dbReference type="InterPro" id="IPR036852">
    <property type="entry name" value="Peptidase_S8/S53_dom_sf"/>
</dbReference>
<dbReference type="CDD" id="cd07473">
    <property type="entry name" value="Peptidases_S8_Subtilisin_like"/>
    <property type="match status" value="1"/>
</dbReference>
<dbReference type="InterPro" id="IPR051048">
    <property type="entry name" value="Peptidase_S8/S53_subtilisin"/>
</dbReference>
<keyword evidence="6" id="KW-0812">Transmembrane</keyword>
<evidence type="ECO:0000256" key="4">
    <source>
        <dbReference type="ARBA" id="ARBA00022825"/>
    </source>
</evidence>
<keyword evidence="9" id="KW-1185">Reference proteome</keyword>
<dbReference type="PRINTS" id="PR00723">
    <property type="entry name" value="SUBTILISIN"/>
</dbReference>
<dbReference type="Gene3D" id="3.40.50.200">
    <property type="entry name" value="Peptidase S8/S53 domain"/>
    <property type="match status" value="1"/>
</dbReference>
<comment type="similarity">
    <text evidence="1 5">Belongs to the peptidase S8 family.</text>
</comment>
<evidence type="ECO:0000313" key="8">
    <source>
        <dbReference type="EMBL" id="KAG2425349.1"/>
    </source>
</evidence>
<dbReference type="InterPro" id="IPR022398">
    <property type="entry name" value="Peptidase_S8_His-AS"/>
</dbReference>
<gene>
    <name evidence="8" type="ORF">HXX76_013763</name>
</gene>
<evidence type="ECO:0000256" key="1">
    <source>
        <dbReference type="ARBA" id="ARBA00011073"/>
    </source>
</evidence>
<dbReference type="PROSITE" id="PS00137">
    <property type="entry name" value="SUBTILASE_HIS"/>
    <property type="match status" value="1"/>
</dbReference>
<dbReference type="InterPro" id="IPR023828">
    <property type="entry name" value="Peptidase_S8_Ser-AS"/>
</dbReference>
<evidence type="ECO:0000259" key="7">
    <source>
        <dbReference type="Pfam" id="PF00082"/>
    </source>
</evidence>
<dbReference type="GO" id="GO:0006508">
    <property type="term" value="P:proteolysis"/>
    <property type="evidence" value="ECO:0007669"/>
    <property type="project" value="UniProtKB-KW"/>
</dbReference>
<keyword evidence="6" id="KW-1133">Transmembrane helix</keyword>
<feature type="active site" description="Charge relay system" evidence="5">
    <location>
        <position position="219"/>
    </location>
</feature>
<keyword evidence="2 5" id="KW-0645">Protease</keyword>
<dbReference type="AlphaFoldDB" id="A0A835SE86"/>
<keyword evidence="4 5" id="KW-0720">Serine protease</keyword>
<dbReference type="GO" id="GO:0004252">
    <property type="term" value="F:serine-type endopeptidase activity"/>
    <property type="evidence" value="ECO:0007669"/>
    <property type="project" value="UniProtKB-UniRule"/>
</dbReference>
<sequence>MGFWKGATQVAPGGGDDVESFGDEKRGCSGWVKRNPVVAAVVITLTILGVIAAIVVPVTCSVHGCPPKQAEDPALSLYKNAPVRLVAAFLSDVDVADLVPPILKQYTSRVQMALSNLQILEAVDESVLEIVLDEVRKRTDLEFVVRDFVLKAPTDVVTDPTAGSGTGRRLQQTYNLNDPQLSTTWWFNKINVTGAWRLLGVNASDPQQRTSDVIIGVTDSGAFVNHPDLIGSFWENPGEIDNDLRDNDNNTYIDDLYGACFANSVCSPTTLNSNLSRCGIGKNTLAWNGVNDINSHGTKIAGVIGARPNNGIGLAGVAPNLRQMILKVVDDAYFQYAYSDVVRAIDYGYAKGARIFSMSFGQDARTSATATNKPSLDAAATAYRNLFNKYSNALFVAAAGNEWTSLEGWRSGNYTYAPCMVATDNTLCVGGTNVNDTIFYVFAFNQQAGTNFGPTTVDMGAPAHSIYTTDIAVKGNYSAPSGTSFATPMVAAVAGLVLSALGGSGRATSQTPLQIKNILMSSGDLLPSLNNQFKSARRLNAANAVAAALTLAKTNRTTVVREMDGTTAAAVGAVTAMQAWEYIWCVAEPGQDGRGYTGVYKDGAFDNFDPSFRFLDYYVRLSANMQIGGMRYGGNTKLLVTSHMRVETPGMYGLQVIQAGIANNMWQLSIGENIMYFRWVNGTTGYVDLFFPDPGFYNVTLWMYPDYATNLDFKWQTPTDPNYLNRNWFWILNFDAPPAPVNDPNPAEKPSLWHVAWNEDRQFDTWVYQYGYFQANKDIRRYRDWQTTVPDFNFATGADLQTGLYGPGNVTLINPANYVVYGYARTNLAPRNFSQGVAFRVRGPHTRLFINGQLIYDFQSTSVFQTVTPCVTLASGQPHEIYLYFAAMLNSTAPVGIHWANCTSPNQPAVLSTNYVPFSGALATKFFYNPNPNTVAALPRGFRCDAWAGNGSINQVAANNPPFGTPPNLTWMYPRDCPAGLKVGSECRMGTIMRDLFPNITWNIWSIRCWTYWSGSIKNGVSRAFNLPGVHYQTLAGARTYEMLGDGLNFYNYAPVRTRFASNIYQLFVLDWVALGPLWNRVAAQIVWDGTVNGNSTDVGNFLTTDTSRMILPTSAVAPYMWQNVTNVP</sequence>
<dbReference type="Pfam" id="PF00082">
    <property type="entry name" value="Peptidase_S8"/>
    <property type="match status" value="1"/>
</dbReference>
<feature type="transmembrane region" description="Helical" evidence="6">
    <location>
        <begin position="37"/>
        <end position="58"/>
    </location>
</feature>
<evidence type="ECO:0000256" key="3">
    <source>
        <dbReference type="ARBA" id="ARBA00022801"/>
    </source>
</evidence>
<feature type="active site" description="Charge relay system" evidence="5">
    <location>
        <position position="484"/>
    </location>
</feature>
<feature type="domain" description="Peptidase S8/S53" evidence="7">
    <location>
        <begin position="211"/>
        <end position="523"/>
    </location>
</feature>
<dbReference type="InterPro" id="IPR015500">
    <property type="entry name" value="Peptidase_S8_subtilisin-rel"/>
</dbReference>
<keyword evidence="3 5" id="KW-0378">Hydrolase</keyword>
<name>A0A835SE86_CHLIN</name>
<dbReference type="Proteomes" id="UP000650467">
    <property type="component" value="Unassembled WGS sequence"/>
</dbReference>
<dbReference type="OrthoDB" id="531541at2759"/>
<dbReference type="PANTHER" id="PTHR43399">
    <property type="entry name" value="SUBTILISIN-RELATED"/>
    <property type="match status" value="1"/>
</dbReference>
<evidence type="ECO:0000256" key="6">
    <source>
        <dbReference type="SAM" id="Phobius"/>
    </source>
</evidence>
<evidence type="ECO:0000256" key="2">
    <source>
        <dbReference type="ARBA" id="ARBA00022670"/>
    </source>
</evidence>
<dbReference type="InterPro" id="IPR034204">
    <property type="entry name" value="PfSUB1-like_cat_dom"/>
</dbReference>
<reference evidence="8" key="1">
    <citation type="journal article" date="2020" name="bioRxiv">
        <title>Comparative genomics of Chlamydomonas.</title>
        <authorList>
            <person name="Craig R.J."/>
            <person name="Hasan A.R."/>
            <person name="Ness R.W."/>
            <person name="Keightley P.D."/>
        </authorList>
    </citation>
    <scope>NUCLEOTIDE SEQUENCE</scope>
    <source>
        <strain evidence="8">SAG 7.73</strain>
    </source>
</reference>